<dbReference type="InterPro" id="IPR001227">
    <property type="entry name" value="Ac_transferase_dom_sf"/>
</dbReference>
<dbReference type="SMART" id="SM00827">
    <property type="entry name" value="PKS_AT"/>
    <property type="match status" value="1"/>
</dbReference>
<feature type="domain" description="PKS/mFAS DH" evidence="7">
    <location>
        <begin position="1336"/>
        <end position="1644"/>
    </location>
</feature>
<proteinExistence type="predicted"/>
<evidence type="ECO:0000259" key="7">
    <source>
        <dbReference type="PROSITE" id="PS52019"/>
    </source>
</evidence>
<reference evidence="9" key="1">
    <citation type="submission" date="2024-06" db="EMBL/GenBank/DDBJ databases">
        <title>Draft Genome Sequences of Epichloe bromicola Strains Isolated from Elymus ciliaris.</title>
        <authorList>
            <consortium name="Epichloe bromicola genome sequencing consortium"/>
            <person name="Miura A."/>
            <person name="Imano S."/>
            <person name="Ashida A."/>
            <person name="Sato I."/>
            <person name="Chiba S."/>
            <person name="Tanaka A."/>
            <person name="Camagna M."/>
            <person name="Takemoto D."/>
        </authorList>
    </citation>
    <scope>NUCLEOTIDE SEQUENCE [LARGE SCALE GENOMIC DNA]</scope>
    <source>
        <strain evidence="9">DP</strain>
    </source>
</reference>
<organism evidence="8 9">
    <name type="scientific">Epichloe bromicola</name>
    <dbReference type="NCBI Taxonomy" id="79588"/>
    <lineage>
        <taxon>Eukaryota</taxon>
        <taxon>Fungi</taxon>
        <taxon>Dikarya</taxon>
        <taxon>Ascomycota</taxon>
        <taxon>Pezizomycotina</taxon>
        <taxon>Sordariomycetes</taxon>
        <taxon>Hypocreomycetidae</taxon>
        <taxon>Hypocreales</taxon>
        <taxon>Clavicipitaceae</taxon>
        <taxon>Epichloe</taxon>
    </lineage>
</organism>
<dbReference type="SUPFAM" id="SSF47336">
    <property type="entry name" value="ACP-like"/>
    <property type="match status" value="1"/>
</dbReference>
<dbReference type="Gene3D" id="3.30.70.3290">
    <property type="match status" value="1"/>
</dbReference>
<dbReference type="InterPro" id="IPR006162">
    <property type="entry name" value="Ppantetheine_attach_site"/>
</dbReference>
<dbReference type="PROSITE" id="PS00012">
    <property type="entry name" value="PHOSPHOPANTETHEINE"/>
    <property type="match status" value="1"/>
</dbReference>
<dbReference type="InterPro" id="IPR050091">
    <property type="entry name" value="PKS_NRPS_Biosynth_Enz"/>
</dbReference>
<dbReference type="InterPro" id="IPR029058">
    <property type="entry name" value="AB_hydrolase_fold"/>
</dbReference>
<dbReference type="InterPro" id="IPR014043">
    <property type="entry name" value="Acyl_transferase_dom"/>
</dbReference>
<feature type="active site" description="Proton acceptor; for dehydratase activity" evidence="5">
    <location>
        <position position="1368"/>
    </location>
</feature>
<evidence type="ECO:0000259" key="6">
    <source>
        <dbReference type="PROSITE" id="PS52004"/>
    </source>
</evidence>
<evidence type="ECO:0000256" key="1">
    <source>
        <dbReference type="ARBA" id="ARBA00022450"/>
    </source>
</evidence>
<dbReference type="NCBIfam" id="TIGR04532">
    <property type="entry name" value="PT_fungal_PKS"/>
    <property type="match status" value="1"/>
</dbReference>
<dbReference type="Pfam" id="PF00698">
    <property type="entry name" value="Acyl_transf_1"/>
    <property type="match status" value="1"/>
</dbReference>
<dbReference type="Proteomes" id="UP001562357">
    <property type="component" value="Unassembled WGS sequence"/>
</dbReference>
<dbReference type="PANTHER" id="PTHR43775">
    <property type="entry name" value="FATTY ACID SYNTHASE"/>
    <property type="match status" value="1"/>
</dbReference>
<dbReference type="SUPFAM" id="SSF53901">
    <property type="entry name" value="Thiolase-like"/>
    <property type="match status" value="1"/>
</dbReference>
<dbReference type="Gene3D" id="3.10.129.110">
    <property type="entry name" value="Polyketide synthase dehydratase"/>
    <property type="match status" value="1"/>
</dbReference>
<dbReference type="SUPFAM" id="SSF53474">
    <property type="entry name" value="alpha/beta-Hydrolases"/>
    <property type="match status" value="1"/>
</dbReference>
<feature type="domain" description="Ketosynthase family 3 (KS3)" evidence="6">
    <location>
        <begin position="412"/>
        <end position="838"/>
    </location>
</feature>
<dbReference type="InterPro" id="IPR016036">
    <property type="entry name" value="Malonyl_transacylase_ACP-bd"/>
</dbReference>
<dbReference type="SMART" id="SM00825">
    <property type="entry name" value="PKS_KS"/>
    <property type="match status" value="1"/>
</dbReference>
<dbReference type="PROSITE" id="PS52019">
    <property type="entry name" value="PKS_MFAS_DH"/>
    <property type="match status" value="1"/>
</dbReference>
<evidence type="ECO:0000256" key="5">
    <source>
        <dbReference type="PROSITE-ProRule" id="PRU01363"/>
    </source>
</evidence>
<dbReference type="Pfam" id="PF22621">
    <property type="entry name" value="CurL-like_PKS_C"/>
    <property type="match status" value="1"/>
</dbReference>
<evidence type="ECO:0000313" key="9">
    <source>
        <dbReference type="Proteomes" id="UP001562357"/>
    </source>
</evidence>
<dbReference type="InterPro" id="IPR018201">
    <property type="entry name" value="Ketoacyl_synth_AS"/>
</dbReference>
<name>A0ABQ0CX57_9HYPO</name>
<dbReference type="InterPro" id="IPR001031">
    <property type="entry name" value="Thioesterase"/>
</dbReference>
<dbReference type="InterPro" id="IPR014030">
    <property type="entry name" value="Ketoacyl_synth_N"/>
</dbReference>
<dbReference type="InterPro" id="IPR014031">
    <property type="entry name" value="Ketoacyl_synth_C"/>
</dbReference>
<dbReference type="Gene3D" id="3.40.366.10">
    <property type="entry name" value="Malonyl-Coenzyme A Acyl Carrier Protein, domain 2"/>
    <property type="match status" value="3"/>
</dbReference>
<dbReference type="Pfam" id="PF00975">
    <property type="entry name" value="Thioesterase"/>
    <property type="match status" value="1"/>
</dbReference>
<dbReference type="PROSITE" id="PS52004">
    <property type="entry name" value="KS3_2"/>
    <property type="match status" value="1"/>
</dbReference>
<feature type="active site" description="Proton donor; for dehydratase activity" evidence="5">
    <location>
        <position position="1559"/>
    </location>
</feature>
<dbReference type="InterPro" id="IPR016035">
    <property type="entry name" value="Acyl_Trfase/lysoPLipase"/>
</dbReference>
<dbReference type="Pfam" id="PF16073">
    <property type="entry name" value="SAT"/>
    <property type="match status" value="1"/>
</dbReference>
<dbReference type="Pfam" id="PF02801">
    <property type="entry name" value="Ketoacyl-synt_C"/>
    <property type="match status" value="1"/>
</dbReference>
<dbReference type="CDD" id="cd00833">
    <property type="entry name" value="PKS"/>
    <property type="match status" value="1"/>
</dbReference>
<keyword evidence="1" id="KW-0596">Phosphopantetheine</keyword>
<gene>
    <name evidence="8" type="primary">g6286</name>
    <name evidence="8" type="ORF">EsDP_00006286</name>
</gene>
<dbReference type="Gene3D" id="3.40.47.10">
    <property type="match status" value="1"/>
</dbReference>
<dbReference type="InterPro" id="IPR042104">
    <property type="entry name" value="PKS_dehydratase_sf"/>
</dbReference>
<dbReference type="EMBL" id="BAAFGZ010000349">
    <property type="protein sequence ID" value="GAB0138039.1"/>
    <property type="molecule type" value="Genomic_DNA"/>
</dbReference>
<dbReference type="PROSITE" id="PS00606">
    <property type="entry name" value="KS3_1"/>
    <property type="match status" value="1"/>
</dbReference>
<sequence>MTMRYALKEHRLILFGGQGSPTIFSPNAVATAEQDVRSINAGSILLSRCHAFFLEEIASLDTKSRQILAIATSGFTSPFDLLKPPVQYHTHPVLQATTIYLCQLLRYLAEILYQDESYECSFDKLQATAGFSSGILPAAVVAGSRTVDEFVASGVQGFRLAFWIACRTLFFAVKTTSNDDDDSSEYVNPEATLSLVTRGLSQAQIEHMLSHNSFQGNNPAQSPQHQQRPHRMKISAISSSGTVSVSGPVSDLCAFQRHLQLIPNMTTTFAHVHGWYHGGDQLEVVVQQVLEDLSRRAISFPSSSTAMKPIYSTLNGTPFEGSTISADEFLAWLTRHLLVHCANWYDTAREIAESVRKLLEREPGTTVRIFSLGPSSASLFPDFKPLDDRIALLDLSPFKTGGKPIETSSVHQNDVAIVGMGVQLPKGRGTEELWETISKGLNAVQEIPEDRFEVSDFYSEDSGKPRSMRTKHGAFLEDPFCFDNSFFNISPREAKSMDPQQRVLLHTAQEAFEDAGYVEDSSPSFQRATMGCYIGLATGDYTDNLHNNIDTFYSSGTLRAFHSGRISYFFRLSGPSIVTDTACSSSTVSIYQACRALQNGDCTAAIAGGVNVITSPDMYLGLARGHFLSQTGNCKPFDAGADGYCRAEGCALFVLKRLSDAVAEGDRIHGVIRNVLVNQSGNSSSITHPHSQTQADLLKKLLDQVEVDPGSVDVIEAHGTGTQAGDAREVETLRTVFGSHHSVTNPLIISSIKGNIGHCEAASGAAGLVKLLLMLRERKVPMQAGLNRINPAFGDLDSSGMVIPRRTETWKKSKETPRRAVLNNFGAAGSNASLLLEEWAEPSKPDTQPGEQDKVEERSAYVFSLSERSERALQSAITRHIDFLDKTKCPPSLMDICYTATARRHHRGQRNRISLACSSVAELVARLQQYNVEASKPEQILTAVIFVFTGQGAVYRGMGKELMGTFPPFRDVITSCDRIVQGLGVACPSILEYIQGKDQDEVDALTDIEQLIVSQCACVALEYALARMFMSWDIKPAYVMGHSLGEYVALCISGVLTLEDMLRVVASRAKMMGDHCLAKTSGMLACNLAAEKSKEIMLENPALGQLTVACLNSPGDCVVGGPLAQLDKLQAEFKTRKVRTKQMNVPYAFHTSAMDPISEPLRTLGRSIRFGQPTIPIMSTVNGRILRDVSSDYFADHARNPVRFADSLLSLQMLIGKPVVGDSLFLEVGPQPSLLPMLRATVVSSTCTYLNTLQKGLDAWVSISDTLATISSSHKIAVNWREVFAGTAAKVTSLPGHLLEGTKFLTPFQEQRRKIDECKDSNKSAADGLSGTKTGYKLLPWLNKSGSSSEEIVLETDMTILGPLISGHDVGGTLICPASAFHELVLEAAEILLEPPETQVLVVSGICFASPLIHVPSSEQSAFLTVRVCVTRHSNSSSTAASFKITSRSSQTSIETVHCTGSVSVQNVNVEGSSWAKDEAIVARQSRYFSGVGKSHTSSFRTKVLYEAIFTRVVKYSPQYQTLVCLSVADSNLEGFGLFEMPHCSDSKADYIVHPVFTDTLLHTAGFIANLVVGPGEIAMCAGVESIEIAYRDIDYSDCFTIYCSLLEIKGAILADAIALQDSGKVIAVARGMEFKRLQLSTFQQAMSRISPTAALEPRGGEHVQYSKATPLKLQLQTGLDTPPMSDEAMSASPGEPRSGSLFQAGKSQVLKDIILEVGGFAEQDVDYTMPLGDLGIDSLMQIEIASKLTRLFPGQASLNHHALSKCETLEAMDDMLSAALRPLVKQHQPKVPIDVPKRDVITRQKLALQSINTDAASSSVDPYPYSALHDAGILPTQLHVGAGTQVPLYLFHDGSGQVGMYKHLHGHDRTTYAIFDPHFGSNNNKRQFHCSVNQMAEEYVTAILSNPKQRSSPLILGGWSFGGVVAFEAAQQLAVRGFEVKGLVLIDSPSPIDHEPLPAAIISSIARHQHVASSRSVALEEEFISNASLLATYKPESFHKATGRRLKTVMLRSQDVLDTEALHDVRYDWLSRQDTRAAAIVAWEEIVGGHVEVLPIQGNHFQPFLKDMIGETSAQLWTACRHIEQFCEFDV</sequence>
<dbReference type="Gene3D" id="1.10.1200.10">
    <property type="entry name" value="ACP-like"/>
    <property type="match status" value="1"/>
</dbReference>
<keyword evidence="9" id="KW-1185">Reference proteome</keyword>
<dbReference type="Gene3D" id="3.40.50.1820">
    <property type="entry name" value="alpha/beta hydrolase"/>
    <property type="match status" value="1"/>
</dbReference>
<keyword evidence="4" id="KW-0511">Multifunctional enzyme</keyword>
<dbReference type="SUPFAM" id="SSF55048">
    <property type="entry name" value="Probable ACP-binding domain of malonyl-CoA ACP transacylase"/>
    <property type="match status" value="1"/>
</dbReference>
<dbReference type="SUPFAM" id="SSF52151">
    <property type="entry name" value="FabD/lysophospholipase-like"/>
    <property type="match status" value="1"/>
</dbReference>
<dbReference type="Pfam" id="PF00109">
    <property type="entry name" value="ketoacyl-synt"/>
    <property type="match status" value="1"/>
</dbReference>
<keyword evidence="3" id="KW-0808">Transferase</keyword>
<feature type="region of interest" description="N-terminal hotdog fold" evidence="5">
    <location>
        <begin position="1336"/>
        <end position="1470"/>
    </location>
</feature>
<dbReference type="InterPro" id="IPR036736">
    <property type="entry name" value="ACP-like_sf"/>
</dbReference>
<dbReference type="InterPro" id="IPR016039">
    <property type="entry name" value="Thiolase-like"/>
</dbReference>
<evidence type="ECO:0000256" key="2">
    <source>
        <dbReference type="ARBA" id="ARBA00022553"/>
    </source>
</evidence>
<dbReference type="InterPro" id="IPR020841">
    <property type="entry name" value="PKS_Beta-ketoAc_synthase_dom"/>
</dbReference>
<dbReference type="Pfam" id="PF00550">
    <property type="entry name" value="PP-binding"/>
    <property type="match status" value="1"/>
</dbReference>
<dbReference type="PANTHER" id="PTHR43775:SF37">
    <property type="entry name" value="SI:DKEY-61P9.11"/>
    <property type="match status" value="1"/>
</dbReference>
<accession>A0ABQ0CX57</accession>
<protein>
    <submittedName>
        <fullName evidence="8">T1pks</fullName>
    </submittedName>
</protein>
<comment type="caution">
    <text evidence="8">The sequence shown here is derived from an EMBL/GenBank/DDBJ whole genome shotgun (WGS) entry which is preliminary data.</text>
</comment>
<dbReference type="InterPro" id="IPR049900">
    <property type="entry name" value="PKS_mFAS_DH"/>
</dbReference>
<dbReference type="InterPro" id="IPR009081">
    <property type="entry name" value="PP-bd_ACP"/>
</dbReference>
<keyword evidence="2" id="KW-0597">Phosphoprotein</keyword>
<dbReference type="InterPro" id="IPR030918">
    <property type="entry name" value="PT_fungal_PKS"/>
</dbReference>
<evidence type="ECO:0000313" key="8">
    <source>
        <dbReference type="EMBL" id="GAB0138039.1"/>
    </source>
</evidence>
<evidence type="ECO:0000256" key="4">
    <source>
        <dbReference type="ARBA" id="ARBA00023268"/>
    </source>
</evidence>
<evidence type="ECO:0000256" key="3">
    <source>
        <dbReference type="ARBA" id="ARBA00022679"/>
    </source>
</evidence>
<feature type="region of interest" description="C-terminal hotdog fold" evidence="5">
    <location>
        <begin position="1497"/>
        <end position="1644"/>
    </location>
</feature>
<dbReference type="InterPro" id="IPR032088">
    <property type="entry name" value="SAT"/>
</dbReference>